<proteinExistence type="predicted"/>
<protein>
    <submittedName>
        <fullName evidence="2">Protein E31</fullName>
    </submittedName>
</protein>
<gene>
    <name evidence="2" type="primary">E31</name>
</gene>
<sequence length="228" mass="26397">MGIYKHLFAFCLLLVGYVYFIYAAFDNSTVDQNTCRKYQGMVLLVLGEPELLLEANASRRRRDVSTNCFEKFTTQFPNLENIAGGLMSHASRRRRRDAWDINCLSKSVMRCLFHIDNEHFFSNNTHIIGNITVNTTYIHTNMSSNSSLQLDISNMMVTLLHKDNLNHTHVEGRNTTWPWCMPDVPGKKLHIIWRDTLIPPMWLVNASVQAFGFDFINRTDVDQFVSEQ</sequence>
<keyword evidence="1" id="KW-0812">Transmembrane</keyword>
<dbReference type="EMBL" id="MN366292">
    <property type="protein sequence ID" value="QOE74797.1"/>
    <property type="molecule type" value="Genomic_DNA"/>
</dbReference>
<feature type="transmembrane region" description="Helical" evidence="1">
    <location>
        <begin position="7"/>
        <end position="25"/>
    </location>
</feature>
<organism evidence="2">
    <name type="scientific">Elephant endotheliotropic herpesvirus 1A</name>
    <dbReference type="NCBI Taxonomy" id="759753"/>
    <lineage>
        <taxon>Viruses</taxon>
        <taxon>Duplodnaviria</taxon>
        <taxon>Heunggongvirae</taxon>
        <taxon>Peploviricota</taxon>
        <taxon>Herviviricetes</taxon>
        <taxon>Herpesvirales</taxon>
        <taxon>Orthoherpesviridae</taxon>
        <taxon>Betaherpesvirinae</taxon>
        <taxon>Proboscivirus</taxon>
        <taxon>Proboscivirus elephantidbeta1</taxon>
        <taxon>Elephantid herpesvirus 1</taxon>
    </lineage>
</organism>
<keyword evidence="1" id="KW-0472">Membrane</keyword>
<reference evidence="2" key="5">
    <citation type="submission" date="2019-08" db="EMBL/GenBank/DDBJ databases">
        <title>Annotated Complete DNA Sequences of Six EEHV1A Genomes from Lethal HD cases in Young Asian Elephants from India.</title>
        <authorList>
            <person name="Krishnankutty S.P."/>
            <person name="Zachariah A."/>
            <person name="Maheswari U."/>
            <person name="Heaggans S.Y."/>
            <person name="Muraleedharan M."/>
            <person name="Velayutham D."/>
            <person name="Santhosh S."/>
            <person name="Hayward G.S."/>
        </authorList>
    </citation>
    <scope>NUCLEOTIDE SEQUENCE</scope>
    <source>
        <strain evidence="2">IP91 Thirunelli1</strain>
    </source>
</reference>
<evidence type="ECO:0000313" key="3">
    <source>
        <dbReference type="EMBL" id="QOE74797.1"/>
    </source>
</evidence>
<accession>A0A866VT31</accession>
<reference evidence="2" key="3">
    <citation type="journal article" date="2016" name="MSphere">
        <title>Complete Genome Sequence of Elephant Endotheliotropic Herpesvirus 4, the First Example of a GC-Rich Branch Proboscivirus.</title>
        <authorList>
            <person name="Ling P.D."/>
            <person name="Long S.Y."/>
            <person name="Fuery A."/>
            <person name="Peng R.S."/>
            <person name="Heaggans S.Y."/>
            <person name="Qin X."/>
            <person name="Worley K.C."/>
            <person name="Dugan S."/>
            <person name="Hayward G.S."/>
        </authorList>
    </citation>
    <scope>NUCLEOTIDE SEQUENCE</scope>
    <source>
        <strain evidence="2">IP91 Thirunelli1</strain>
    </source>
</reference>
<dbReference type="EMBL" id="MN366290">
    <property type="protein sequence ID" value="QOE74560.1"/>
    <property type="molecule type" value="Genomic_DNA"/>
</dbReference>
<evidence type="ECO:0000313" key="2">
    <source>
        <dbReference type="EMBL" id="QOE74560.1"/>
    </source>
</evidence>
<reference evidence="2" key="1">
    <citation type="journal article" date="2013" name="Genome Announc.">
        <title>Complete Genome Sequence of Elephant Endotheliotropic Herpesvirus 1A.</title>
        <authorList>
            <person name="Ling P.D."/>
            <person name="Reid J.G."/>
            <person name="Qin X."/>
            <person name="Muzny D.M."/>
            <person name="Gibbs R."/>
            <person name="Petrosino J."/>
            <person name="Peng R."/>
            <person name="Zong J.C."/>
            <person name="Heaggans S.Y."/>
            <person name="Hayward G.S."/>
        </authorList>
    </citation>
    <scope>NUCLEOTIDE SEQUENCE</scope>
    <source>
        <strain evidence="3">IP165 Thirunelli2</strain>
        <strain evidence="2">IP91 Thirunelli1</strain>
    </source>
</reference>
<reference evidence="2" key="7">
    <citation type="journal article" name="PLoS ONE">
        <title>Extended genotypic evaluation and comparison of twenty-two cases of lethal EEHV1 hemorrhagic disease in wild and captive Asian elephants in India.</title>
        <authorList>
            <person name="Zachariah A."/>
            <person name="Sajesh P.K."/>
            <person name="Santhosh S."/>
            <person name="Bathrachalam C."/>
            <person name="Megha M."/>
            <person name="Pandiyan J."/>
            <person name="Jishnu M."/>
            <person name="Kobragade R.S."/>
            <person name="Long S.Y."/>
            <person name="Zong J.-C."/>
            <person name="Latimer E.M."/>
            <person name="Heaggans S.Y."/>
            <person name="Hayward G.S."/>
        </authorList>
    </citation>
    <scope>NUCLEOTIDE SEQUENCE</scope>
    <source>
        <strain evidence="3">IP165 Thirunelli2</strain>
        <strain evidence="2">IP91 Thirunelli1</strain>
    </source>
</reference>
<reference evidence="2" key="2">
    <citation type="journal article" date="2013" name="J. Wildl. Dis.">
        <title>Fatal herpesvirus hemorrhagic disease in wild and orphan asian elephants in southern India.</title>
        <authorList>
            <person name="Zachariah A."/>
            <person name="Zong J.-C."/>
            <person name="Long S.Y."/>
            <person name="Latimer E.M."/>
            <person name="Heaggans S.Y."/>
            <person name="Richman L.K."/>
            <person name="Hayward G.S."/>
        </authorList>
    </citation>
    <scope>NUCLEOTIDE SEQUENCE</scope>
    <source>
        <strain evidence="3">IP165 Thirunelli2</strain>
        <strain evidence="2">IP91 Thirunelli1</strain>
    </source>
</reference>
<keyword evidence="1" id="KW-1133">Transmembrane helix</keyword>
<reference evidence="3" key="6">
    <citation type="submission" date="2019-08" db="EMBL/GenBank/DDBJ databases">
        <title>Annotated Complete DNA Sequences of Six EEHV1A Genomes from Lethal HD Cases in Young Asian Elephants from India.</title>
        <authorList>
            <person name="Krishnankutty S.P."/>
            <person name="Zachariah A."/>
            <person name="Maheswari U."/>
            <person name="Heaggans S.Y."/>
            <person name="Muraleedharan M."/>
            <person name="Velayutham D."/>
            <person name="Santhosh S."/>
            <person name="Hayward G.S."/>
        </authorList>
    </citation>
    <scope>NUCLEOTIDE SEQUENCE</scope>
    <source>
        <strain evidence="3">IP165 Thirunelli2</strain>
    </source>
</reference>
<evidence type="ECO:0000256" key="1">
    <source>
        <dbReference type="SAM" id="Phobius"/>
    </source>
</evidence>
<name>A0A866VT31_ELHV1</name>
<reference evidence="3" key="4">
    <citation type="journal article" date="2016" name="MSphere">
        <title>Comparison of the Gene Coding Contents and Other Unusual Features of the GC-Rich and AT-Rich Branch Probosciviruses.</title>
        <authorList>
            <person name="Ling P.D."/>
            <person name="Long S.Y."/>
            <person name="Zong J.C."/>
            <person name="Heaggans S.Y."/>
            <person name="Qin X."/>
            <person name="Hayward G.S."/>
        </authorList>
    </citation>
    <scope>NUCLEOTIDE SEQUENCE</scope>
    <source>
        <strain evidence="3">IP165 Thirunelli2</strain>
    </source>
</reference>